<proteinExistence type="predicted"/>
<dbReference type="AlphaFoldDB" id="A0AB40AMX1"/>
<feature type="region of interest" description="Disordered" evidence="1">
    <location>
        <begin position="458"/>
        <end position="493"/>
    </location>
</feature>
<organism evidence="2 3">
    <name type="scientific">Dioscorea cayennensis subsp. rotundata</name>
    <name type="common">White Guinea yam</name>
    <name type="synonym">Dioscorea rotundata</name>
    <dbReference type="NCBI Taxonomy" id="55577"/>
    <lineage>
        <taxon>Eukaryota</taxon>
        <taxon>Viridiplantae</taxon>
        <taxon>Streptophyta</taxon>
        <taxon>Embryophyta</taxon>
        <taxon>Tracheophyta</taxon>
        <taxon>Spermatophyta</taxon>
        <taxon>Magnoliopsida</taxon>
        <taxon>Liliopsida</taxon>
        <taxon>Dioscoreales</taxon>
        <taxon>Dioscoreaceae</taxon>
        <taxon>Dioscorea</taxon>
    </lineage>
</organism>
<sequence>MAESSKGAPSTTGLQNKTSSLDDEFGEDFLTSWKSLKGKNSIDFDVEMIPGNGKKCFNFDKLDALELGGGLDTIPSFKMDMSDLDFSSLCKKDDKTKNPSKDSVNKEMKQDKFSFTFDFNELESFNLDSNLLKGEKNPRKCTDSGDCSSKHDGAQDSRSNSAQSLEAFENKETKKSLTAKNLATSPAEPVIKDDIMNGSGPSTSSDPGHQNMPHEVMASSEKQATIAEGSIGSYQDLHLLDGKYSAKYHADKSAQNISLQSLSGDTSENKTFPESGIGSIPLDCLITRRASKQDISIGSIDSSHSGSSSPANSYNSRGLLKPIITKSSASVGIENQQGNQDEPCGGSILGESNKRRKDKDVSEMGSVLKSPHENKHAGGKQNTSSNFLPSSLNTLISNKLLKAKSTVAPQFSTLNESAKNVSQPTSVGISKQLYSLANKKLEKKILCTLNGKSVQCHPPNMPSEISPSSNNMDKNHSSSFMPIKSPMTSSNEVRDICPKDEKRLTKLNITSANSTLQTETKSDKFYEENLQRLFGTESKVVSTVITRRSALLSPPLKRKALEELKEDTRISNQLKRFKGSTAERKKSLEVSAQSDEKLVPLTESPVGPHKEIVNGGQNLSNNFEVPILIEDDGNVEKAEACAKELDDICAMLKKKHEEAKEILVRAVVNNNTLLMLNHPMFDEKIHELQKFAASLQSKEF</sequence>
<feature type="compositionally biased region" description="Polar residues" evidence="1">
    <location>
        <begin position="7"/>
        <end position="19"/>
    </location>
</feature>
<accession>A0AB40AMX1</accession>
<feature type="region of interest" description="Disordered" evidence="1">
    <location>
        <begin position="1"/>
        <end position="22"/>
    </location>
</feature>
<dbReference type="InterPro" id="IPR038777">
    <property type="entry name" value="At4g18490-like"/>
</dbReference>
<evidence type="ECO:0000313" key="2">
    <source>
        <dbReference type="Proteomes" id="UP001515500"/>
    </source>
</evidence>
<dbReference type="PANTHER" id="PTHR36380:SF1">
    <property type="entry name" value="OS01G0755100 PROTEIN"/>
    <property type="match status" value="1"/>
</dbReference>
<gene>
    <name evidence="3" type="primary">LOC120251768</name>
</gene>
<reference evidence="3" key="1">
    <citation type="submission" date="2025-08" db="UniProtKB">
        <authorList>
            <consortium name="RefSeq"/>
        </authorList>
    </citation>
    <scope>IDENTIFICATION</scope>
</reference>
<feature type="region of interest" description="Disordered" evidence="1">
    <location>
        <begin position="333"/>
        <end position="386"/>
    </location>
</feature>
<feature type="compositionally biased region" description="Basic and acidic residues" evidence="1">
    <location>
        <begin position="133"/>
        <end position="155"/>
    </location>
</feature>
<feature type="compositionally biased region" description="Polar residues" evidence="1">
    <location>
        <begin position="199"/>
        <end position="208"/>
    </location>
</feature>
<feature type="region of interest" description="Disordered" evidence="1">
    <location>
        <begin position="297"/>
        <end position="317"/>
    </location>
</feature>
<name>A0AB40AMX1_DIOCR</name>
<evidence type="ECO:0000256" key="1">
    <source>
        <dbReference type="SAM" id="MobiDB-lite"/>
    </source>
</evidence>
<dbReference type="RefSeq" id="XP_039116346.1">
    <property type="nucleotide sequence ID" value="XM_039260412.1"/>
</dbReference>
<feature type="region of interest" description="Disordered" evidence="1">
    <location>
        <begin position="133"/>
        <end position="213"/>
    </location>
</feature>
<dbReference type="Proteomes" id="UP001515500">
    <property type="component" value="Chromosome 20"/>
</dbReference>
<dbReference type="GeneID" id="120251768"/>
<evidence type="ECO:0000313" key="3">
    <source>
        <dbReference type="RefSeq" id="XP_039116346.1"/>
    </source>
</evidence>
<feature type="compositionally biased region" description="Low complexity" evidence="1">
    <location>
        <begin position="297"/>
        <end position="309"/>
    </location>
</feature>
<protein>
    <submittedName>
        <fullName evidence="3">Uncharacterized protein At4g18490</fullName>
    </submittedName>
</protein>
<keyword evidence="2" id="KW-1185">Reference proteome</keyword>
<dbReference type="PANTHER" id="PTHR36380">
    <property type="entry name" value="BNAA03G58330D PROTEIN"/>
    <property type="match status" value="1"/>
</dbReference>
<feature type="compositionally biased region" description="Polar residues" evidence="1">
    <location>
        <begin position="463"/>
        <end position="491"/>
    </location>
</feature>